<feature type="transmembrane region" description="Helical" evidence="7">
    <location>
        <begin position="273"/>
        <end position="297"/>
    </location>
</feature>
<feature type="transmembrane region" description="Helical" evidence="7">
    <location>
        <begin position="20"/>
        <end position="42"/>
    </location>
</feature>
<keyword evidence="2" id="KW-0813">Transport</keyword>
<feature type="transmembrane region" description="Helical" evidence="7">
    <location>
        <begin position="146"/>
        <end position="168"/>
    </location>
</feature>
<organism evidence="9 10">
    <name type="scientific">Chromohalobacter japonicus</name>
    <dbReference type="NCBI Taxonomy" id="223900"/>
    <lineage>
        <taxon>Bacteria</taxon>
        <taxon>Pseudomonadati</taxon>
        <taxon>Pseudomonadota</taxon>
        <taxon>Gammaproteobacteria</taxon>
        <taxon>Oceanospirillales</taxon>
        <taxon>Halomonadaceae</taxon>
        <taxon>Chromohalobacter</taxon>
    </lineage>
</organism>
<feature type="transmembrane region" description="Helical" evidence="7">
    <location>
        <begin position="204"/>
        <end position="224"/>
    </location>
</feature>
<feature type="transmembrane region" description="Helical" evidence="7">
    <location>
        <begin position="397"/>
        <end position="423"/>
    </location>
</feature>
<dbReference type="PANTHER" id="PTHR42718:SF46">
    <property type="entry name" value="BLR6921 PROTEIN"/>
    <property type="match status" value="1"/>
</dbReference>
<dbReference type="GO" id="GO:0005886">
    <property type="term" value="C:plasma membrane"/>
    <property type="evidence" value="ECO:0007669"/>
    <property type="project" value="UniProtKB-SubCell"/>
</dbReference>
<feature type="transmembrane region" description="Helical" evidence="7">
    <location>
        <begin position="116"/>
        <end position="134"/>
    </location>
</feature>
<evidence type="ECO:0000256" key="1">
    <source>
        <dbReference type="ARBA" id="ARBA00004651"/>
    </source>
</evidence>
<dbReference type="Gene3D" id="1.20.1720.10">
    <property type="entry name" value="Multidrug resistance protein D"/>
    <property type="match status" value="1"/>
</dbReference>
<feature type="transmembrane region" description="Helical" evidence="7">
    <location>
        <begin position="429"/>
        <end position="453"/>
    </location>
</feature>
<feature type="domain" description="Major facilitator superfamily (MFS) profile" evidence="8">
    <location>
        <begin position="17"/>
        <end position="457"/>
    </location>
</feature>
<evidence type="ECO:0000256" key="5">
    <source>
        <dbReference type="ARBA" id="ARBA00022989"/>
    </source>
</evidence>
<feature type="transmembrane region" description="Helical" evidence="7">
    <location>
        <begin position="54"/>
        <end position="74"/>
    </location>
</feature>
<accession>A0A1Q8TBP6</accession>
<gene>
    <name evidence="9" type="ORF">BTW10_11540</name>
</gene>
<sequence>MPLLDTHSRVTHRPEPGFALLALVQATLIFTITLVAVPLPLIGVEFDLSTADLVVLQIAYGLPYSGLLLLGGSLTDRFGGTNLMRTGLWTFGLASLGAALAPGFDTLVAMRGLQGVAAALVAPAALAQVAALFPQAEDFDRAMARWGGISVLGAAMGTVLSGIVTTWVSWRWMFLVPGVVSALALLTERWLLPKVLSKDRGQSLDLFGAGLALVGFSAGGYGLAMGSETGWDAPSVLAALVLGVASLTGFAWHERRADAPLLPADFLRDKGRLAGAFGIFLAAASMGLVTFILAIYLQSGPGWSPLATAGAMVPYLAVLILGGGPSGQMVIGMGTRNAMILGLVLSAIGLWLLAGFGPNYVVEILPGLVLLPAGTSLVFAASAVLMTQGVSPVRMGLAGGVMNTAMELGPTAGLAGFMALASLRTEIEAGWSLVFMSAGGVAFLLAVSACFVLKRLQVTGAWK</sequence>
<comment type="caution">
    <text evidence="9">The sequence shown here is derived from an EMBL/GenBank/DDBJ whole genome shotgun (WGS) entry which is preliminary data.</text>
</comment>
<evidence type="ECO:0000256" key="7">
    <source>
        <dbReference type="SAM" id="Phobius"/>
    </source>
</evidence>
<dbReference type="PANTHER" id="PTHR42718">
    <property type="entry name" value="MAJOR FACILITATOR SUPERFAMILY MULTIDRUG TRANSPORTER MFSC"/>
    <property type="match status" value="1"/>
</dbReference>
<proteinExistence type="predicted"/>
<dbReference type="AlphaFoldDB" id="A0A1Q8TBP6"/>
<keyword evidence="3" id="KW-1003">Cell membrane</keyword>
<keyword evidence="6 7" id="KW-0472">Membrane</keyword>
<dbReference type="Proteomes" id="UP000186806">
    <property type="component" value="Unassembled WGS sequence"/>
</dbReference>
<comment type="subcellular location">
    <subcellularLocation>
        <location evidence="1">Cell membrane</location>
        <topology evidence="1">Multi-pass membrane protein</topology>
    </subcellularLocation>
</comment>
<evidence type="ECO:0000256" key="2">
    <source>
        <dbReference type="ARBA" id="ARBA00022448"/>
    </source>
</evidence>
<keyword evidence="10" id="KW-1185">Reference proteome</keyword>
<feature type="transmembrane region" description="Helical" evidence="7">
    <location>
        <begin position="338"/>
        <end position="358"/>
    </location>
</feature>
<evidence type="ECO:0000313" key="9">
    <source>
        <dbReference type="EMBL" id="OLO11094.1"/>
    </source>
</evidence>
<evidence type="ECO:0000259" key="8">
    <source>
        <dbReference type="PROSITE" id="PS50850"/>
    </source>
</evidence>
<feature type="transmembrane region" description="Helical" evidence="7">
    <location>
        <begin position="174"/>
        <end position="192"/>
    </location>
</feature>
<reference evidence="9 10" key="1">
    <citation type="submission" date="2016-12" db="EMBL/GenBank/DDBJ databases">
        <title>Draft genome sequences of strains Salinicola socius SMB35, Salinicola sp. MH3R3-1 and Chromohalobacter sp. SMB17 from the Verkhnekamsk potash mining region of Russia.</title>
        <authorList>
            <person name="Mavrodi D.V."/>
            <person name="Olsson B.E."/>
            <person name="Korsakova E.S."/>
            <person name="Pyankova A."/>
            <person name="Mavrodi O.V."/>
            <person name="Plotnikova E.G."/>
        </authorList>
    </citation>
    <scope>NUCLEOTIDE SEQUENCE [LARGE SCALE GENOMIC DNA]</scope>
    <source>
        <strain evidence="9 10">SMB17</strain>
    </source>
</reference>
<dbReference type="RefSeq" id="WP_075369525.1">
    <property type="nucleotide sequence ID" value="NZ_MSDQ01000027.1"/>
</dbReference>
<dbReference type="GO" id="GO:0022857">
    <property type="term" value="F:transmembrane transporter activity"/>
    <property type="evidence" value="ECO:0007669"/>
    <property type="project" value="InterPro"/>
</dbReference>
<feature type="transmembrane region" description="Helical" evidence="7">
    <location>
        <begin position="236"/>
        <end position="252"/>
    </location>
</feature>
<feature type="transmembrane region" description="Helical" evidence="7">
    <location>
        <begin position="303"/>
        <end position="326"/>
    </location>
</feature>
<protein>
    <recommendedName>
        <fullName evidence="8">Major facilitator superfamily (MFS) profile domain-containing protein</fullName>
    </recommendedName>
</protein>
<dbReference type="SUPFAM" id="SSF103473">
    <property type="entry name" value="MFS general substrate transporter"/>
    <property type="match status" value="2"/>
</dbReference>
<evidence type="ECO:0000256" key="4">
    <source>
        <dbReference type="ARBA" id="ARBA00022692"/>
    </source>
</evidence>
<dbReference type="InterPro" id="IPR011701">
    <property type="entry name" value="MFS"/>
</dbReference>
<evidence type="ECO:0000256" key="3">
    <source>
        <dbReference type="ARBA" id="ARBA00022475"/>
    </source>
</evidence>
<dbReference type="EMBL" id="MSDQ01000027">
    <property type="protein sequence ID" value="OLO11094.1"/>
    <property type="molecule type" value="Genomic_DNA"/>
</dbReference>
<dbReference type="InterPro" id="IPR036259">
    <property type="entry name" value="MFS_trans_sf"/>
</dbReference>
<keyword evidence="5 7" id="KW-1133">Transmembrane helix</keyword>
<dbReference type="Pfam" id="PF07690">
    <property type="entry name" value="MFS_1"/>
    <property type="match status" value="1"/>
</dbReference>
<feature type="transmembrane region" description="Helical" evidence="7">
    <location>
        <begin position="86"/>
        <end position="104"/>
    </location>
</feature>
<evidence type="ECO:0000256" key="6">
    <source>
        <dbReference type="ARBA" id="ARBA00023136"/>
    </source>
</evidence>
<name>A0A1Q8TBP6_9GAMM</name>
<dbReference type="InterPro" id="IPR020846">
    <property type="entry name" value="MFS_dom"/>
</dbReference>
<evidence type="ECO:0000313" key="10">
    <source>
        <dbReference type="Proteomes" id="UP000186806"/>
    </source>
</evidence>
<dbReference type="Gene3D" id="1.20.1250.20">
    <property type="entry name" value="MFS general substrate transporter like domains"/>
    <property type="match status" value="1"/>
</dbReference>
<dbReference type="PROSITE" id="PS50850">
    <property type="entry name" value="MFS"/>
    <property type="match status" value="1"/>
</dbReference>
<feature type="transmembrane region" description="Helical" evidence="7">
    <location>
        <begin position="364"/>
        <end position="385"/>
    </location>
</feature>
<keyword evidence="4 7" id="KW-0812">Transmembrane</keyword>